<evidence type="ECO:0000313" key="2">
    <source>
        <dbReference type="Proteomes" id="UP000887013"/>
    </source>
</evidence>
<proteinExistence type="predicted"/>
<dbReference type="AlphaFoldDB" id="A0A8X6NVU0"/>
<dbReference type="EMBL" id="BMAW01109297">
    <property type="protein sequence ID" value="GFT37755.1"/>
    <property type="molecule type" value="Genomic_DNA"/>
</dbReference>
<reference evidence="1" key="1">
    <citation type="submission" date="2020-08" db="EMBL/GenBank/DDBJ databases">
        <title>Multicomponent nature underlies the extraordinary mechanical properties of spider dragline silk.</title>
        <authorList>
            <person name="Kono N."/>
            <person name="Nakamura H."/>
            <person name="Mori M."/>
            <person name="Yoshida Y."/>
            <person name="Ohtoshi R."/>
            <person name="Malay A.D."/>
            <person name="Moran D.A.P."/>
            <person name="Tomita M."/>
            <person name="Numata K."/>
            <person name="Arakawa K."/>
        </authorList>
    </citation>
    <scope>NUCLEOTIDE SEQUENCE</scope>
</reference>
<protein>
    <submittedName>
        <fullName evidence="1">Uncharacterized protein</fullName>
    </submittedName>
</protein>
<sequence length="222" mass="24807">MPGTSAQEVPIENGGKKRWQTFQECIGVDVMDCIKNDLHLVDSTTLVYALISLCTVRGAPSQQKTFFKIGSSRRIIAALPEKQKAKPRELRELFSRIEITTLLELQSEHSCASYLCWRKINAIAARRLAPNLFASRTMAQRVAVPRRPPLLLHRRFVAIAARHGRLLAAWLRAKRAAQLAAAVHARLPAPLAAAPAAPTPLPRQRQNFIETVFNQFNIFAVN</sequence>
<comment type="caution">
    <text evidence="1">The sequence shown here is derived from an EMBL/GenBank/DDBJ whole genome shotgun (WGS) entry which is preliminary data.</text>
</comment>
<name>A0A8X6NVU0_NEPPI</name>
<accession>A0A8X6NVU0</accession>
<dbReference type="Proteomes" id="UP000887013">
    <property type="component" value="Unassembled WGS sequence"/>
</dbReference>
<keyword evidence="2" id="KW-1185">Reference proteome</keyword>
<gene>
    <name evidence="1" type="ORF">NPIL_504601</name>
</gene>
<evidence type="ECO:0000313" key="1">
    <source>
        <dbReference type="EMBL" id="GFT37755.1"/>
    </source>
</evidence>
<organism evidence="1 2">
    <name type="scientific">Nephila pilipes</name>
    <name type="common">Giant wood spider</name>
    <name type="synonym">Nephila maculata</name>
    <dbReference type="NCBI Taxonomy" id="299642"/>
    <lineage>
        <taxon>Eukaryota</taxon>
        <taxon>Metazoa</taxon>
        <taxon>Ecdysozoa</taxon>
        <taxon>Arthropoda</taxon>
        <taxon>Chelicerata</taxon>
        <taxon>Arachnida</taxon>
        <taxon>Araneae</taxon>
        <taxon>Araneomorphae</taxon>
        <taxon>Entelegynae</taxon>
        <taxon>Araneoidea</taxon>
        <taxon>Nephilidae</taxon>
        <taxon>Nephila</taxon>
    </lineage>
</organism>